<dbReference type="AlphaFoldDB" id="A0A0T9LSL4"/>
<dbReference type="Proteomes" id="UP000045824">
    <property type="component" value="Unassembled WGS sequence"/>
</dbReference>
<dbReference type="RefSeq" id="WP_050119884.1">
    <property type="nucleotide sequence ID" value="NZ_CAWMAB010000015.1"/>
</dbReference>
<dbReference type="InterPro" id="IPR005095">
    <property type="entry name" value="EspA"/>
</dbReference>
<sequence length="195" mass="21700">MSTNTYVNIPKYFATHAAKPSGNDVIKYTSPYADNDSDDIFSLGLKVLYSFLEVLSNIASTNFKEMQARSKYASDTQDMSNRVDEIIAKAAKGDDKTKEPLPDEVIDFMRRNGITVDGMSIDDYLKKNGPELDKGQLQAVKGALDNEKNRATDTMSQDQLQLQKIMQSYNVCANNISTLQAGLKDLLMTIARSFC</sequence>
<organism evidence="1 2">
    <name type="scientific">Yersinia kristensenii</name>
    <dbReference type="NCBI Taxonomy" id="28152"/>
    <lineage>
        <taxon>Bacteria</taxon>
        <taxon>Pseudomonadati</taxon>
        <taxon>Pseudomonadota</taxon>
        <taxon>Gammaproteobacteria</taxon>
        <taxon>Enterobacterales</taxon>
        <taxon>Yersiniaceae</taxon>
        <taxon>Yersinia</taxon>
    </lineage>
</organism>
<name>A0A0T9LSL4_YERKR</name>
<reference evidence="1 2" key="1">
    <citation type="submission" date="2015-03" db="EMBL/GenBank/DDBJ databases">
        <authorList>
            <person name="Murphy D."/>
        </authorList>
    </citation>
    <scope>NUCLEOTIDE SEQUENCE [LARGE SCALE GENOMIC DNA]</scope>
    <source>
        <strain evidence="1 2">FCF326</strain>
    </source>
</reference>
<dbReference type="Pfam" id="PF03433">
    <property type="entry name" value="EspA"/>
    <property type="match status" value="1"/>
</dbReference>
<gene>
    <name evidence="1" type="primary">sseB</name>
    <name evidence="1" type="ORF">ERS008491_03275</name>
</gene>
<dbReference type="InterPro" id="IPR035074">
    <property type="entry name" value="EspA/CesA-like"/>
</dbReference>
<accession>A0A0T9LSL4</accession>
<dbReference type="EMBL" id="CPYI01000015">
    <property type="protein sequence ID" value="CNF20178.1"/>
    <property type="molecule type" value="Genomic_DNA"/>
</dbReference>
<proteinExistence type="predicted"/>
<protein>
    <submittedName>
        <fullName evidence="1">Methyl-accepting chemotaxis protein</fullName>
    </submittedName>
</protein>
<dbReference type="SUPFAM" id="SSF116927">
    <property type="entry name" value="EspA/CesA-like"/>
    <property type="match status" value="1"/>
</dbReference>
<evidence type="ECO:0000313" key="1">
    <source>
        <dbReference type="EMBL" id="CNF20178.1"/>
    </source>
</evidence>
<evidence type="ECO:0000313" key="2">
    <source>
        <dbReference type="Proteomes" id="UP000045824"/>
    </source>
</evidence>